<dbReference type="EMBL" id="JXRP01000018">
    <property type="protein sequence ID" value="KIL44751.1"/>
    <property type="molecule type" value="Genomic_DNA"/>
</dbReference>
<proteinExistence type="predicted"/>
<dbReference type="Proteomes" id="UP000031938">
    <property type="component" value="Unassembled WGS sequence"/>
</dbReference>
<accession>A0A0C2VJU5</accession>
<dbReference type="RefSeq" id="WP_041088818.1">
    <property type="nucleotide sequence ID" value="NZ_JXRP01000018.1"/>
</dbReference>
<dbReference type="PATRIC" id="fig|889306.3.peg.2308"/>
<dbReference type="AlphaFoldDB" id="A0A0C2VJU5"/>
<organism evidence="1 2">
    <name type="scientific">Jeotgalibacillus soli</name>
    <dbReference type="NCBI Taxonomy" id="889306"/>
    <lineage>
        <taxon>Bacteria</taxon>
        <taxon>Bacillati</taxon>
        <taxon>Bacillota</taxon>
        <taxon>Bacilli</taxon>
        <taxon>Bacillales</taxon>
        <taxon>Caryophanaceae</taxon>
        <taxon>Jeotgalibacillus</taxon>
    </lineage>
</organism>
<dbReference type="STRING" id="889306.KP78_22950"/>
<keyword evidence="2" id="KW-1185">Reference proteome</keyword>
<reference evidence="1 2" key="1">
    <citation type="submission" date="2015-01" db="EMBL/GenBank/DDBJ databases">
        <title>Genome sequencing of Jeotgalibacillus soli.</title>
        <authorList>
            <person name="Goh K.M."/>
            <person name="Chan K.-G."/>
            <person name="Yaakop A.S."/>
            <person name="Ee R."/>
            <person name="Gan H.M."/>
            <person name="Chan C.S."/>
        </authorList>
    </citation>
    <scope>NUCLEOTIDE SEQUENCE [LARGE SCALE GENOMIC DNA]</scope>
    <source>
        <strain evidence="1 2">P9</strain>
    </source>
</reference>
<evidence type="ECO:0000313" key="1">
    <source>
        <dbReference type="EMBL" id="KIL44751.1"/>
    </source>
</evidence>
<protein>
    <recommendedName>
        <fullName evidence="3">Peptidyl-prolyl cis-trans isomerase</fullName>
    </recommendedName>
</protein>
<sequence length="165" mass="19050">MNDTIPLIGLVEYPITVDPGVWIFDDRKVDLLTYFEEERTEINELEEYTKKVSAHWSREIQEGAAFPPTLKTEKKFEKQKILNGTFGIPLKPFIENTNPKEEASKLLITTKDQEFTFSLEESKTFILAFSKEGKPLNEDGPIHILFKDGSNRNDPIKNVQRFTVL</sequence>
<comment type="caution">
    <text evidence="1">The sequence shown here is derived from an EMBL/GenBank/DDBJ whole genome shotgun (WGS) entry which is preliminary data.</text>
</comment>
<dbReference type="OrthoDB" id="2404998at2"/>
<name>A0A0C2VJU5_9BACL</name>
<gene>
    <name evidence="1" type="ORF">KP78_22950</name>
</gene>
<evidence type="ECO:0000313" key="2">
    <source>
        <dbReference type="Proteomes" id="UP000031938"/>
    </source>
</evidence>
<evidence type="ECO:0008006" key="3">
    <source>
        <dbReference type="Google" id="ProtNLM"/>
    </source>
</evidence>